<organism evidence="4 5">
    <name type="scientific">Sapientia aquatica</name>
    <dbReference type="NCBI Taxonomy" id="1549640"/>
    <lineage>
        <taxon>Bacteria</taxon>
        <taxon>Pseudomonadati</taxon>
        <taxon>Pseudomonadota</taxon>
        <taxon>Betaproteobacteria</taxon>
        <taxon>Burkholderiales</taxon>
        <taxon>Oxalobacteraceae</taxon>
        <taxon>Sapientia</taxon>
    </lineage>
</organism>
<evidence type="ECO:0000256" key="2">
    <source>
        <dbReference type="ARBA" id="ARBA00022801"/>
    </source>
</evidence>
<dbReference type="Pfam" id="PF00561">
    <property type="entry name" value="Abhydrolase_1"/>
    <property type="match status" value="1"/>
</dbReference>
<keyword evidence="2 4" id="KW-0378">Hydrolase</keyword>
<dbReference type="GO" id="GO:0016787">
    <property type="term" value="F:hydrolase activity"/>
    <property type="evidence" value="ECO:0007669"/>
    <property type="project" value="UniProtKB-KW"/>
</dbReference>
<proteinExistence type="inferred from homology"/>
<comment type="caution">
    <text evidence="4">The sequence shown here is derived from an EMBL/GenBank/DDBJ whole genome shotgun (WGS) entry which is preliminary data.</text>
</comment>
<reference evidence="4 5" key="1">
    <citation type="submission" date="2019-03" db="EMBL/GenBank/DDBJ databases">
        <title>Sapientia aquatica gen. nov., sp. nov., isolated from a crater lake.</title>
        <authorList>
            <person name="Felfoldi T."/>
            <person name="Szabo A."/>
            <person name="Toth E."/>
            <person name="Schumann P."/>
            <person name="Keki Z."/>
            <person name="Marialigeti K."/>
            <person name="Mathe I."/>
        </authorList>
    </citation>
    <scope>NUCLEOTIDE SEQUENCE [LARGE SCALE GENOMIC DNA]</scope>
    <source>
        <strain evidence="4 5">SA-152</strain>
    </source>
</reference>
<name>A0A4R5W5G6_9BURK</name>
<evidence type="ECO:0000313" key="5">
    <source>
        <dbReference type="Proteomes" id="UP000294829"/>
    </source>
</evidence>
<dbReference type="GO" id="GO:0016020">
    <property type="term" value="C:membrane"/>
    <property type="evidence" value="ECO:0007669"/>
    <property type="project" value="TreeGrafter"/>
</dbReference>
<dbReference type="InterPro" id="IPR050266">
    <property type="entry name" value="AB_hydrolase_sf"/>
</dbReference>
<sequence>MFMKNSTSDFIQIRDHRYHCRHWGNPEAPKLFMLHGWMDVGASFQFVVDALKQDWHVIAPDLRGFGLTTGPKTDSYWFPDYLADLDAILHHYSPDAPINLIGHSMGGNVVGIYAGIRPERIAKLIILEGFGLPVTQPNQAPKRYKKWLDELRQKPEMRTYRSAAEVAQRLQKTNPRLSDERAAFLAQHWARENDLGQWEILGDPAHKMSSPILYRVEEVMACWEQISAPVLWVEADQTEIFALLGGKEVARPEADRRLTYFKQVRKEVVSAAGHMLHHDQPVVLAGLIEEFLG</sequence>
<dbReference type="PANTHER" id="PTHR43798:SF14">
    <property type="entry name" value="SERINE HYDROLASE-LIKE PROTEIN DDB_G0286239"/>
    <property type="match status" value="1"/>
</dbReference>
<evidence type="ECO:0000259" key="3">
    <source>
        <dbReference type="Pfam" id="PF00561"/>
    </source>
</evidence>
<protein>
    <submittedName>
        <fullName evidence="4">Alpha/beta hydrolase</fullName>
    </submittedName>
</protein>
<comment type="similarity">
    <text evidence="1">Belongs to the AB hydrolase superfamily.</text>
</comment>
<dbReference type="SUPFAM" id="SSF53474">
    <property type="entry name" value="alpha/beta-Hydrolases"/>
    <property type="match status" value="1"/>
</dbReference>
<dbReference type="InterPro" id="IPR000073">
    <property type="entry name" value="AB_hydrolase_1"/>
</dbReference>
<evidence type="ECO:0000256" key="1">
    <source>
        <dbReference type="ARBA" id="ARBA00008645"/>
    </source>
</evidence>
<dbReference type="PRINTS" id="PR00111">
    <property type="entry name" value="ABHYDROLASE"/>
</dbReference>
<dbReference type="AlphaFoldDB" id="A0A4R5W5G6"/>
<dbReference type="InterPro" id="IPR029058">
    <property type="entry name" value="AB_hydrolase_fold"/>
</dbReference>
<feature type="domain" description="AB hydrolase-1" evidence="3">
    <location>
        <begin position="31"/>
        <end position="280"/>
    </location>
</feature>
<evidence type="ECO:0000313" key="4">
    <source>
        <dbReference type="EMBL" id="TDK68372.1"/>
    </source>
</evidence>
<dbReference type="EMBL" id="SMYL01000001">
    <property type="protein sequence ID" value="TDK68372.1"/>
    <property type="molecule type" value="Genomic_DNA"/>
</dbReference>
<gene>
    <name evidence="4" type="ORF">E2I14_02180</name>
</gene>
<dbReference type="Proteomes" id="UP000294829">
    <property type="component" value="Unassembled WGS sequence"/>
</dbReference>
<dbReference type="Gene3D" id="3.40.50.1820">
    <property type="entry name" value="alpha/beta hydrolase"/>
    <property type="match status" value="1"/>
</dbReference>
<dbReference type="OrthoDB" id="149912at2"/>
<keyword evidence="5" id="KW-1185">Reference proteome</keyword>
<accession>A0A4R5W5G6</accession>
<dbReference type="PANTHER" id="PTHR43798">
    <property type="entry name" value="MONOACYLGLYCEROL LIPASE"/>
    <property type="match status" value="1"/>
</dbReference>